<name>A0A5E4Q9G5_9NEOP</name>
<accession>A0A5E4Q9G5</accession>
<evidence type="ECO:0000313" key="8">
    <source>
        <dbReference type="EMBL" id="VVC93758.1"/>
    </source>
</evidence>
<dbReference type="InterPro" id="IPR051163">
    <property type="entry name" value="Sodium:Solute_Symporter_SSF"/>
</dbReference>
<keyword evidence="3" id="KW-1003">Cell membrane</keyword>
<evidence type="ECO:0000256" key="4">
    <source>
        <dbReference type="ARBA" id="ARBA00023053"/>
    </source>
</evidence>
<gene>
    <name evidence="8" type="ORF">LSINAPIS_LOCUS5881</name>
</gene>
<feature type="transmembrane region" description="Helical" evidence="7">
    <location>
        <begin position="12"/>
        <end position="30"/>
    </location>
</feature>
<evidence type="ECO:0000256" key="6">
    <source>
        <dbReference type="ARBA" id="ARBA00023201"/>
    </source>
</evidence>
<dbReference type="GO" id="GO:0015293">
    <property type="term" value="F:symporter activity"/>
    <property type="evidence" value="ECO:0007669"/>
    <property type="project" value="TreeGrafter"/>
</dbReference>
<organism evidence="8 9">
    <name type="scientific">Leptidea sinapis</name>
    <dbReference type="NCBI Taxonomy" id="189913"/>
    <lineage>
        <taxon>Eukaryota</taxon>
        <taxon>Metazoa</taxon>
        <taxon>Ecdysozoa</taxon>
        <taxon>Arthropoda</taxon>
        <taxon>Hexapoda</taxon>
        <taxon>Insecta</taxon>
        <taxon>Pterygota</taxon>
        <taxon>Neoptera</taxon>
        <taxon>Endopterygota</taxon>
        <taxon>Lepidoptera</taxon>
        <taxon>Glossata</taxon>
        <taxon>Ditrysia</taxon>
        <taxon>Papilionoidea</taxon>
        <taxon>Pieridae</taxon>
        <taxon>Dismorphiinae</taxon>
        <taxon>Leptidea</taxon>
    </lineage>
</organism>
<keyword evidence="2" id="KW-0813">Transport</keyword>
<dbReference type="PANTHER" id="PTHR42985">
    <property type="entry name" value="SODIUM-COUPLED MONOCARBOXYLATE TRANSPORTER"/>
    <property type="match status" value="1"/>
</dbReference>
<evidence type="ECO:0000256" key="2">
    <source>
        <dbReference type="ARBA" id="ARBA00022448"/>
    </source>
</evidence>
<evidence type="ECO:0000313" key="9">
    <source>
        <dbReference type="Proteomes" id="UP000324832"/>
    </source>
</evidence>
<evidence type="ECO:0000256" key="1">
    <source>
        <dbReference type="ARBA" id="ARBA00004651"/>
    </source>
</evidence>
<keyword evidence="5" id="KW-0406">Ion transport</keyword>
<reference evidence="8 9" key="1">
    <citation type="submission" date="2017-07" db="EMBL/GenBank/DDBJ databases">
        <authorList>
            <person name="Talla V."/>
            <person name="Backstrom N."/>
        </authorList>
    </citation>
    <scope>NUCLEOTIDE SEQUENCE [LARGE SCALE GENOMIC DNA]</scope>
</reference>
<dbReference type="PROSITE" id="PS50283">
    <property type="entry name" value="NA_SOLUT_SYMP_3"/>
    <property type="match status" value="1"/>
</dbReference>
<evidence type="ECO:0000256" key="5">
    <source>
        <dbReference type="ARBA" id="ARBA00023065"/>
    </source>
</evidence>
<dbReference type="GO" id="GO:0006814">
    <property type="term" value="P:sodium ion transport"/>
    <property type="evidence" value="ECO:0007669"/>
    <property type="project" value="UniProtKB-KW"/>
</dbReference>
<dbReference type="AlphaFoldDB" id="A0A5E4Q9G5"/>
<keyword evidence="7" id="KW-0812">Transmembrane</keyword>
<keyword evidence="9" id="KW-1185">Reference proteome</keyword>
<dbReference type="InterPro" id="IPR001734">
    <property type="entry name" value="Na/solute_symporter"/>
</dbReference>
<evidence type="ECO:0000256" key="7">
    <source>
        <dbReference type="SAM" id="Phobius"/>
    </source>
</evidence>
<dbReference type="EMBL" id="FZQP02001770">
    <property type="protein sequence ID" value="VVC93758.1"/>
    <property type="molecule type" value="Genomic_DNA"/>
</dbReference>
<proteinExistence type="predicted"/>
<evidence type="ECO:0000256" key="3">
    <source>
        <dbReference type="ARBA" id="ARBA00022475"/>
    </source>
</evidence>
<keyword evidence="6" id="KW-0739">Sodium transport</keyword>
<protein>
    <recommendedName>
        <fullName evidence="10">Sodium-dependent multivitamin transporter</fullName>
    </recommendedName>
</protein>
<dbReference type="GO" id="GO:0005886">
    <property type="term" value="C:plasma membrane"/>
    <property type="evidence" value="ECO:0007669"/>
    <property type="project" value="UniProtKB-SubCell"/>
</dbReference>
<comment type="subcellular location">
    <subcellularLocation>
        <location evidence="1">Cell membrane</location>
        <topology evidence="1">Multi-pass membrane protein</topology>
    </subcellularLocation>
</comment>
<dbReference type="PANTHER" id="PTHR42985:SF39">
    <property type="entry name" value="GH10366P"/>
    <property type="match status" value="1"/>
</dbReference>
<keyword evidence="4" id="KW-0915">Sodium</keyword>
<keyword evidence="7" id="KW-0472">Membrane</keyword>
<keyword evidence="7" id="KW-1133">Transmembrane helix</keyword>
<dbReference type="Proteomes" id="UP000324832">
    <property type="component" value="Unassembled WGS sequence"/>
</dbReference>
<sequence>MELVYFDWLDYLVFGTMLLLSALIGVYFAFFASKKQNTTSEYLMGGKTMGMLPISMSLIAST</sequence>
<evidence type="ECO:0008006" key="10">
    <source>
        <dbReference type="Google" id="ProtNLM"/>
    </source>
</evidence>